<feature type="domain" description="Bacterial bifunctional deaminase-reductase C-terminal" evidence="1">
    <location>
        <begin position="3"/>
        <end position="141"/>
    </location>
</feature>
<reference evidence="2" key="1">
    <citation type="submission" date="2021-09" db="EMBL/GenBank/DDBJ databases">
        <authorList>
            <consortium name="AG Swart"/>
            <person name="Singh M."/>
            <person name="Singh A."/>
            <person name="Seah K."/>
            <person name="Emmerich C."/>
        </authorList>
    </citation>
    <scope>NUCLEOTIDE SEQUENCE</scope>
    <source>
        <strain evidence="2">ATCC30299</strain>
    </source>
</reference>
<keyword evidence="3" id="KW-1185">Reference proteome</keyword>
<accession>A0AAU9JTA3</accession>
<evidence type="ECO:0000313" key="2">
    <source>
        <dbReference type="EMBL" id="CAG9330105.1"/>
    </source>
</evidence>
<gene>
    <name evidence="2" type="ORF">BSTOLATCC_MIC50214</name>
</gene>
<dbReference type="InterPro" id="IPR050765">
    <property type="entry name" value="Riboflavin_Biosynth_HTPR"/>
</dbReference>
<dbReference type="InterPro" id="IPR024072">
    <property type="entry name" value="DHFR-like_dom_sf"/>
</dbReference>
<sequence length="172" mass="19570">MNKVILYVAASLDGFIADINGKVDWLWMPNDPDDILGYRKLKNRIGTIVMGSKSYQQALTFGPWEWSDKHTYVFTSKPLRTDLTCVEFISQSPQEFIENFRRAGKSKDIWLFGGAALAASFAQVRLIDEIVLTSVPITLGDGILLNLPWHDFMLQSEIQCMEGLIQKTYFLN</sequence>
<dbReference type="Pfam" id="PF01872">
    <property type="entry name" value="RibD_C"/>
    <property type="match status" value="1"/>
</dbReference>
<proteinExistence type="predicted"/>
<evidence type="ECO:0000313" key="3">
    <source>
        <dbReference type="Proteomes" id="UP001162131"/>
    </source>
</evidence>
<dbReference type="Gene3D" id="3.40.430.10">
    <property type="entry name" value="Dihydrofolate Reductase, subunit A"/>
    <property type="match status" value="1"/>
</dbReference>
<dbReference type="GO" id="GO:0008703">
    <property type="term" value="F:5-amino-6-(5-phosphoribosylamino)uracil reductase activity"/>
    <property type="evidence" value="ECO:0007669"/>
    <property type="project" value="InterPro"/>
</dbReference>
<dbReference type="Proteomes" id="UP001162131">
    <property type="component" value="Unassembled WGS sequence"/>
</dbReference>
<dbReference type="SUPFAM" id="SSF53597">
    <property type="entry name" value="Dihydrofolate reductase-like"/>
    <property type="match status" value="1"/>
</dbReference>
<name>A0AAU9JTA3_9CILI</name>
<dbReference type="GO" id="GO:0009231">
    <property type="term" value="P:riboflavin biosynthetic process"/>
    <property type="evidence" value="ECO:0007669"/>
    <property type="project" value="InterPro"/>
</dbReference>
<dbReference type="InterPro" id="IPR002734">
    <property type="entry name" value="RibDG_C"/>
</dbReference>
<dbReference type="PANTHER" id="PTHR38011">
    <property type="entry name" value="DIHYDROFOLATE REDUCTASE FAMILY PROTEIN (AFU_ORTHOLOGUE AFUA_8G06820)"/>
    <property type="match status" value="1"/>
</dbReference>
<protein>
    <recommendedName>
        <fullName evidence="1">Bacterial bifunctional deaminase-reductase C-terminal domain-containing protein</fullName>
    </recommendedName>
</protein>
<organism evidence="2 3">
    <name type="scientific">Blepharisma stoltei</name>
    <dbReference type="NCBI Taxonomy" id="1481888"/>
    <lineage>
        <taxon>Eukaryota</taxon>
        <taxon>Sar</taxon>
        <taxon>Alveolata</taxon>
        <taxon>Ciliophora</taxon>
        <taxon>Postciliodesmatophora</taxon>
        <taxon>Heterotrichea</taxon>
        <taxon>Heterotrichida</taxon>
        <taxon>Blepharismidae</taxon>
        <taxon>Blepharisma</taxon>
    </lineage>
</organism>
<dbReference type="PANTHER" id="PTHR38011:SF11">
    <property type="entry name" value="2,5-DIAMINO-6-RIBOSYLAMINO-4(3H)-PYRIMIDINONE 5'-PHOSPHATE REDUCTASE"/>
    <property type="match status" value="1"/>
</dbReference>
<comment type="caution">
    <text evidence="2">The sequence shown here is derived from an EMBL/GenBank/DDBJ whole genome shotgun (WGS) entry which is preliminary data.</text>
</comment>
<evidence type="ECO:0000259" key="1">
    <source>
        <dbReference type="Pfam" id="PF01872"/>
    </source>
</evidence>
<dbReference type="AlphaFoldDB" id="A0AAU9JTA3"/>
<dbReference type="EMBL" id="CAJZBQ010000050">
    <property type="protein sequence ID" value="CAG9330105.1"/>
    <property type="molecule type" value="Genomic_DNA"/>
</dbReference>